<organism evidence="1 2">
    <name type="scientific">Paenibacillus aurantiacus</name>
    <dbReference type="NCBI Taxonomy" id="1936118"/>
    <lineage>
        <taxon>Bacteria</taxon>
        <taxon>Bacillati</taxon>
        <taxon>Bacillota</taxon>
        <taxon>Bacilli</taxon>
        <taxon>Bacillales</taxon>
        <taxon>Paenibacillaceae</taxon>
        <taxon>Paenibacillus</taxon>
    </lineage>
</organism>
<dbReference type="EMBL" id="JBHMDO010000041">
    <property type="protein sequence ID" value="MFB9329236.1"/>
    <property type="molecule type" value="Genomic_DNA"/>
</dbReference>
<name>A0ABV5KVH9_9BACL</name>
<sequence length="64" mass="7225">MQGAVADDFLDFEDTLFQGRMLKIKHQLRTARIALREGLSVETASRIAELPESCVDTLKAKYVK</sequence>
<comment type="caution">
    <text evidence="1">The sequence shown here is derived from an EMBL/GenBank/DDBJ whole genome shotgun (WGS) entry which is preliminary data.</text>
</comment>
<proteinExistence type="predicted"/>
<evidence type="ECO:0008006" key="3">
    <source>
        <dbReference type="Google" id="ProtNLM"/>
    </source>
</evidence>
<reference evidence="1 2" key="1">
    <citation type="submission" date="2024-09" db="EMBL/GenBank/DDBJ databases">
        <authorList>
            <person name="Sun Q."/>
            <person name="Mori K."/>
        </authorList>
    </citation>
    <scope>NUCLEOTIDE SEQUENCE [LARGE SCALE GENOMIC DNA]</scope>
    <source>
        <strain evidence="1 2">TISTR 2452</strain>
    </source>
</reference>
<dbReference type="RefSeq" id="WP_377499319.1">
    <property type="nucleotide sequence ID" value="NZ_JBHMDO010000041.1"/>
</dbReference>
<gene>
    <name evidence="1" type="ORF">ACFFSY_25145</name>
</gene>
<protein>
    <recommendedName>
        <fullName evidence="3">Helix-turn-helix domain-containing protein</fullName>
    </recommendedName>
</protein>
<accession>A0ABV5KVH9</accession>
<evidence type="ECO:0000313" key="1">
    <source>
        <dbReference type="EMBL" id="MFB9329236.1"/>
    </source>
</evidence>
<dbReference type="Proteomes" id="UP001589747">
    <property type="component" value="Unassembled WGS sequence"/>
</dbReference>
<evidence type="ECO:0000313" key="2">
    <source>
        <dbReference type="Proteomes" id="UP001589747"/>
    </source>
</evidence>
<keyword evidence="2" id="KW-1185">Reference proteome</keyword>